<evidence type="ECO:0000313" key="2">
    <source>
        <dbReference type="Proteomes" id="UP000315388"/>
    </source>
</evidence>
<keyword evidence="2" id="KW-1185">Reference proteome</keyword>
<reference evidence="1 2" key="1">
    <citation type="journal article" date="2003" name="Int. J. Syst. Evol. Microbiol.">
        <title>Towards a standardized format for the description of a novel species (of an established genus): Ochrobactrum gallinifaecis sp. nov.</title>
        <authorList>
            <person name="Kampfer P."/>
            <person name="Buczolits S."/>
            <person name="Albrecht A."/>
            <person name="Busse H.J."/>
            <person name="Stackebrandt E."/>
        </authorList>
    </citation>
    <scope>NUCLEOTIDE SEQUENCE [LARGE SCALE GENOMIC DNA]</scope>
    <source>
        <strain evidence="1 2">ISO 196</strain>
    </source>
</reference>
<dbReference type="EMBL" id="VEWJ01000005">
    <property type="protein sequence ID" value="TPF75448.1"/>
    <property type="molecule type" value="Genomic_DNA"/>
</dbReference>
<evidence type="ECO:0000313" key="1">
    <source>
        <dbReference type="EMBL" id="TPF75448.1"/>
    </source>
</evidence>
<comment type="caution">
    <text evidence="1">The sequence shown here is derived from an EMBL/GenBank/DDBJ whole genome shotgun (WGS) entry which is preliminary data.</text>
</comment>
<dbReference type="PROSITE" id="PS51257">
    <property type="entry name" value="PROKAR_LIPOPROTEIN"/>
    <property type="match status" value="1"/>
</dbReference>
<dbReference type="InterPro" id="IPR019027">
    <property type="entry name" value="Pilus_biogenesis_CpaD-related"/>
</dbReference>
<dbReference type="Proteomes" id="UP000315388">
    <property type="component" value="Unassembled WGS sequence"/>
</dbReference>
<name>A0A502BQM5_9HYPH</name>
<proteinExistence type="predicted"/>
<dbReference type="OrthoDB" id="9802674at2"/>
<accession>A0A502BQM5</accession>
<protein>
    <recommendedName>
        <fullName evidence="3">Pilus assembly protein CpaD</fullName>
    </recommendedName>
</protein>
<evidence type="ECO:0008006" key="3">
    <source>
        <dbReference type="Google" id="ProtNLM"/>
    </source>
</evidence>
<gene>
    <name evidence="1" type="ORF">FHY56_09310</name>
</gene>
<dbReference type="Pfam" id="PF09476">
    <property type="entry name" value="Pilus_CpaD"/>
    <property type="match status" value="1"/>
</dbReference>
<sequence>MTRYNVIALSVLLLVAGCTSQERLASQMVSGADDHHFTYVRKAPPTMYAMPNLVKQAVLSNEQRKVLQKALTEANQRRDSSIKIVVPQYAKNQNDLNRLEEMVMTYLRYSGVPSERISVAKIPLKKKEKAYIRLDVYGVVGAVQRECGIWPDDILNDKDMRTYSNFGCSMNNNIAVQMDNTNDQYRMRNITPPDAGRINRILKKYQQGELSLKSDNKE</sequence>
<dbReference type="InterPro" id="IPR013361">
    <property type="entry name" value="Pilus_CpaD"/>
</dbReference>
<dbReference type="NCBIfam" id="TIGR02522">
    <property type="entry name" value="pilus_cpaD"/>
    <property type="match status" value="1"/>
</dbReference>
<dbReference type="AlphaFoldDB" id="A0A502BQM5"/>
<organism evidence="1 2">
    <name type="scientific">Brucella gallinifaecis</name>
    <dbReference type="NCBI Taxonomy" id="215590"/>
    <lineage>
        <taxon>Bacteria</taxon>
        <taxon>Pseudomonadati</taxon>
        <taxon>Pseudomonadota</taxon>
        <taxon>Alphaproteobacteria</taxon>
        <taxon>Hyphomicrobiales</taxon>
        <taxon>Brucellaceae</taxon>
        <taxon>Brucella/Ochrobactrum group</taxon>
        <taxon>Brucella</taxon>
    </lineage>
</organism>
<dbReference type="RefSeq" id="WP_140904886.1">
    <property type="nucleotide sequence ID" value="NZ_JBHTMD010000013.1"/>
</dbReference>